<keyword evidence="1" id="KW-0489">Methyltransferase</keyword>
<dbReference type="GO" id="GO:0032259">
    <property type="term" value="P:methylation"/>
    <property type="evidence" value="ECO:0007669"/>
    <property type="project" value="UniProtKB-KW"/>
</dbReference>
<keyword evidence="1" id="KW-0808">Transferase</keyword>
<dbReference type="Gene3D" id="3.40.50.150">
    <property type="entry name" value="Vaccinia Virus protein VP39"/>
    <property type="match status" value="1"/>
</dbReference>
<dbReference type="InterPro" id="IPR029063">
    <property type="entry name" value="SAM-dependent_MTases_sf"/>
</dbReference>
<keyword evidence="2" id="KW-1185">Reference proteome</keyword>
<gene>
    <name evidence="1" type="ORF">BDW02DRAFT_491549</name>
</gene>
<evidence type="ECO:0000313" key="1">
    <source>
        <dbReference type="EMBL" id="KAF1837312.1"/>
    </source>
</evidence>
<dbReference type="Proteomes" id="UP000800040">
    <property type="component" value="Unassembled WGS sequence"/>
</dbReference>
<dbReference type="CDD" id="cd02440">
    <property type="entry name" value="AdoMet_MTases"/>
    <property type="match status" value="1"/>
</dbReference>
<accession>A0A6A5KN69</accession>
<reference evidence="1" key="1">
    <citation type="submission" date="2020-01" db="EMBL/GenBank/DDBJ databases">
        <authorList>
            <consortium name="DOE Joint Genome Institute"/>
            <person name="Haridas S."/>
            <person name="Albert R."/>
            <person name="Binder M."/>
            <person name="Bloem J."/>
            <person name="Labutti K."/>
            <person name="Salamov A."/>
            <person name="Andreopoulos B."/>
            <person name="Baker S.E."/>
            <person name="Barry K."/>
            <person name="Bills G."/>
            <person name="Bluhm B.H."/>
            <person name="Cannon C."/>
            <person name="Castanera R."/>
            <person name="Culley D.E."/>
            <person name="Daum C."/>
            <person name="Ezra D."/>
            <person name="Gonzalez J.B."/>
            <person name="Henrissat B."/>
            <person name="Kuo A."/>
            <person name="Liang C."/>
            <person name="Lipzen A."/>
            <person name="Lutzoni F."/>
            <person name="Magnuson J."/>
            <person name="Mondo S."/>
            <person name="Nolan M."/>
            <person name="Ohm R."/>
            <person name="Pangilinan J."/>
            <person name="Park H.-J."/>
            <person name="Ramirez L."/>
            <person name="Alfaro M."/>
            <person name="Sun H."/>
            <person name="Tritt A."/>
            <person name="Yoshinaga Y."/>
            <person name="Zwiers L.-H."/>
            <person name="Turgeon B.G."/>
            <person name="Goodwin S.B."/>
            <person name="Spatafora J.W."/>
            <person name="Crous P.W."/>
            <person name="Grigoriev I.V."/>
        </authorList>
    </citation>
    <scope>NUCLEOTIDE SEQUENCE</scope>
    <source>
        <strain evidence="1">P77</strain>
    </source>
</reference>
<protein>
    <submittedName>
        <fullName evidence="1">S-adenosyl-L-methionine-dependent methyltransferase</fullName>
    </submittedName>
</protein>
<evidence type="ECO:0000313" key="2">
    <source>
        <dbReference type="Proteomes" id="UP000800040"/>
    </source>
</evidence>
<dbReference type="EMBL" id="ML975263">
    <property type="protein sequence ID" value="KAF1837312.1"/>
    <property type="molecule type" value="Genomic_DNA"/>
</dbReference>
<dbReference type="AlphaFoldDB" id="A0A6A5KN69"/>
<dbReference type="PANTHER" id="PTHR43591">
    <property type="entry name" value="METHYLTRANSFERASE"/>
    <property type="match status" value="1"/>
</dbReference>
<organism evidence="1 2">
    <name type="scientific">Decorospora gaudefroyi</name>
    <dbReference type="NCBI Taxonomy" id="184978"/>
    <lineage>
        <taxon>Eukaryota</taxon>
        <taxon>Fungi</taxon>
        <taxon>Dikarya</taxon>
        <taxon>Ascomycota</taxon>
        <taxon>Pezizomycotina</taxon>
        <taxon>Dothideomycetes</taxon>
        <taxon>Pleosporomycetidae</taxon>
        <taxon>Pleosporales</taxon>
        <taxon>Pleosporineae</taxon>
        <taxon>Pleosporaceae</taxon>
        <taxon>Decorospora</taxon>
    </lineage>
</organism>
<dbReference type="GO" id="GO:0008168">
    <property type="term" value="F:methyltransferase activity"/>
    <property type="evidence" value="ECO:0007669"/>
    <property type="project" value="UniProtKB-KW"/>
</dbReference>
<proteinExistence type="predicted"/>
<dbReference type="Pfam" id="PF13489">
    <property type="entry name" value="Methyltransf_23"/>
    <property type="match status" value="1"/>
</dbReference>
<dbReference type="PANTHER" id="PTHR43591:SF24">
    <property type="entry name" value="2-METHOXY-6-POLYPRENYL-1,4-BENZOQUINOL METHYLASE, MITOCHONDRIAL"/>
    <property type="match status" value="1"/>
</dbReference>
<dbReference type="SUPFAM" id="SSF53335">
    <property type="entry name" value="S-adenosyl-L-methionine-dependent methyltransferases"/>
    <property type="match status" value="1"/>
</dbReference>
<dbReference type="OrthoDB" id="2013972at2759"/>
<sequence>MFSMLLNQKLHLAPIHDPKRVLDLGCGTGIWCMDMADEHPSAEITGVDLSPIQPAFTPPNCRFEIDDVTLPWTYNQSFDFINIRSLYGSIANWPALYAQIYENLEPGGYLHQLEMSIQFKSDDGSLAPDHILSQWSDVFHEASLKSGKSFYEVWNLSQYIRNTGFVDVVERVYKVPVNSWPADPHMKDLGRWNLLHITQGAEGWGLYLLTKVMGWSIQAAQVFIAKFKQGVKERKVHAYFEVVVIHAKKPMKYDSAKSSVKV</sequence>
<name>A0A6A5KN69_9PLEO</name>